<name>A0A814W9A3_ADIRI</name>
<dbReference type="AlphaFoldDB" id="A0A814W9A3"/>
<dbReference type="InterPro" id="IPR032135">
    <property type="entry name" value="DUF4817"/>
</dbReference>
<dbReference type="GO" id="GO:0003676">
    <property type="term" value="F:nucleic acid binding"/>
    <property type="evidence" value="ECO:0007669"/>
    <property type="project" value="InterPro"/>
</dbReference>
<comment type="caution">
    <text evidence="3">The sequence shown here is derived from an EMBL/GenBank/DDBJ whole genome shotgun (WGS) entry which is preliminary data.</text>
</comment>
<evidence type="ECO:0000259" key="2">
    <source>
        <dbReference type="Pfam" id="PF16087"/>
    </source>
</evidence>
<feature type="domain" description="DUF4817" evidence="2">
    <location>
        <begin position="66"/>
        <end position="116"/>
    </location>
</feature>
<sequence>MVVISNDTGSIDILLGSFEGFADQYGYRTGSNSQCVVVGNFDNDAQLDFVVVNRGASTMSIFRGNAERIEIVKRYAIHQNAAEVARQFQDRYDRAPPARNNILNLVRKFDETGSVEDEPRSGRPRSVSTDENREHIRVAFEESPETSTRRASLGLNLSRTSLRRMMKELGLKPYRPHLLHDLSDDDPDRRCEFADIFLNLVADDSSLCDRIVWADEATFKLNGHVNRHNCVYYAVENPHIVITQDMNALGVTLNKEILPAIESQMNLRKTFHMHDGTPAHYAQSVRDFLDRTFPNRWICRRGPIDWPARSPDLTPTDFFLWGFIKDRVYGTKHRTIQALKDAIITEIRDLPMEFCRRACQSVPERWQLCKDLEGEHIEQYL</sequence>
<dbReference type="PANTHER" id="PTHR47326">
    <property type="entry name" value="TRANSPOSABLE ELEMENT TC3 TRANSPOSASE-LIKE PROTEIN"/>
    <property type="match status" value="1"/>
</dbReference>
<evidence type="ECO:0000256" key="1">
    <source>
        <dbReference type="SAM" id="MobiDB-lite"/>
    </source>
</evidence>
<proteinExistence type="predicted"/>
<dbReference type="Gene3D" id="3.30.420.10">
    <property type="entry name" value="Ribonuclease H-like superfamily/Ribonuclease H"/>
    <property type="match status" value="1"/>
</dbReference>
<evidence type="ECO:0000313" key="3">
    <source>
        <dbReference type="EMBL" id="CAF1199160.1"/>
    </source>
</evidence>
<gene>
    <name evidence="3" type="ORF">XAT740_LOCUS23574</name>
</gene>
<dbReference type="SUPFAM" id="SSF46689">
    <property type="entry name" value="Homeodomain-like"/>
    <property type="match status" value="1"/>
</dbReference>
<dbReference type="PANTHER" id="PTHR47326:SF1">
    <property type="entry name" value="HTH PSQ-TYPE DOMAIN-CONTAINING PROTEIN"/>
    <property type="match status" value="1"/>
</dbReference>
<dbReference type="EMBL" id="CAJNOR010001787">
    <property type="protein sequence ID" value="CAF1199160.1"/>
    <property type="molecule type" value="Genomic_DNA"/>
</dbReference>
<organism evidence="3 4">
    <name type="scientific">Adineta ricciae</name>
    <name type="common">Rotifer</name>
    <dbReference type="NCBI Taxonomy" id="249248"/>
    <lineage>
        <taxon>Eukaryota</taxon>
        <taxon>Metazoa</taxon>
        <taxon>Spiralia</taxon>
        <taxon>Gnathifera</taxon>
        <taxon>Rotifera</taxon>
        <taxon>Eurotatoria</taxon>
        <taxon>Bdelloidea</taxon>
        <taxon>Adinetida</taxon>
        <taxon>Adinetidae</taxon>
        <taxon>Adineta</taxon>
    </lineage>
</organism>
<protein>
    <recommendedName>
        <fullName evidence="2">DUF4817 domain-containing protein</fullName>
    </recommendedName>
</protein>
<dbReference type="Proteomes" id="UP000663828">
    <property type="component" value="Unassembled WGS sequence"/>
</dbReference>
<feature type="region of interest" description="Disordered" evidence="1">
    <location>
        <begin position="113"/>
        <end position="134"/>
    </location>
</feature>
<keyword evidence="4" id="KW-1185">Reference proteome</keyword>
<dbReference type="InterPro" id="IPR009057">
    <property type="entry name" value="Homeodomain-like_sf"/>
</dbReference>
<accession>A0A814W9A3</accession>
<dbReference type="InterPro" id="IPR036397">
    <property type="entry name" value="RNaseH_sf"/>
</dbReference>
<dbReference type="Pfam" id="PF16087">
    <property type="entry name" value="DUF4817"/>
    <property type="match status" value="1"/>
</dbReference>
<reference evidence="3" key="1">
    <citation type="submission" date="2021-02" db="EMBL/GenBank/DDBJ databases">
        <authorList>
            <person name="Nowell W R."/>
        </authorList>
    </citation>
    <scope>NUCLEOTIDE SEQUENCE</scope>
</reference>
<evidence type="ECO:0000313" key="4">
    <source>
        <dbReference type="Proteomes" id="UP000663828"/>
    </source>
</evidence>